<dbReference type="OrthoDB" id="5177430at2"/>
<feature type="transmembrane region" description="Helical" evidence="5">
    <location>
        <begin position="60"/>
        <end position="81"/>
    </location>
</feature>
<comment type="caution">
    <text evidence="6">The sequence shown here is derived from an EMBL/GenBank/DDBJ whole genome shotgun (WGS) entry which is preliminary data.</text>
</comment>
<feature type="transmembrane region" description="Helical" evidence="5">
    <location>
        <begin position="118"/>
        <end position="139"/>
    </location>
</feature>
<dbReference type="EMBL" id="RDOJ01000001">
    <property type="protein sequence ID" value="RLZ12639.1"/>
    <property type="molecule type" value="Genomic_DNA"/>
</dbReference>
<keyword evidence="2 5" id="KW-0812">Transmembrane</keyword>
<feature type="transmembrane region" description="Helical" evidence="5">
    <location>
        <begin position="151"/>
        <end position="169"/>
    </location>
</feature>
<gene>
    <name evidence="6" type="ORF">EAH69_00330</name>
</gene>
<comment type="subcellular location">
    <subcellularLocation>
        <location evidence="1">Membrane</location>
        <topology evidence="1">Multi-pass membrane protein</topology>
    </subcellularLocation>
</comment>
<dbReference type="InterPro" id="IPR006214">
    <property type="entry name" value="Bax_inhibitor_1-related"/>
</dbReference>
<accession>A0A3L9MPY2</accession>
<dbReference type="GO" id="GO:0016020">
    <property type="term" value="C:membrane"/>
    <property type="evidence" value="ECO:0007669"/>
    <property type="project" value="UniProtKB-SubCell"/>
</dbReference>
<reference evidence="6 7" key="1">
    <citation type="submission" date="2018-10" db="EMBL/GenBank/DDBJ databases">
        <authorList>
            <person name="Chen X."/>
        </authorList>
    </citation>
    <scope>NUCLEOTIDE SEQUENCE [LARGE SCALE GENOMIC DNA]</scope>
    <source>
        <strain evidence="6 7">YIM 102668</strain>
    </source>
</reference>
<evidence type="ECO:0000256" key="2">
    <source>
        <dbReference type="ARBA" id="ARBA00022692"/>
    </source>
</evidence>
<evidence type="ECO:0000256" key="5">
    <source>
        <dbReference type="SAM" id="Phobius"/>
    </source>
</evidence>
<evidence type="ECO:0000256" key="1">
    <source>
        <dbReference type="ARBA" id="ARBA00004141"/>
    </source>
</evidence>
<evidence type="ECO:0000256" key="3">
    <source>
        <dbReference type="ARBA" id="ARBA00022989"/>
    </source>
</evidence>
<keyword evidence="4 5" id="KW-0472">Membrane</keyword>
<keyword evidence="7" id="KW-1185">Reference proteome</keyword>
<dbReference type="Proteomes" id="UP000275348">
    <property type="component" value="Unassembled WGS sequence"/>
</dbReference>
<sequence>MISQEYKEVVAMATSEEKATFYKHTYGHVAGGVLAFIILEAIFLQVPFIVNTLLSFTQGYLWLVLIGGFMGISWVAQKMAMDEVSRPKQYLGYFLYIVGQALLFVPMLYIVINYTGTIVLKQAAAVTGALFLALTAIAFMSKVDFSFMKKILTIGFILALGTIVAGMIFGFSLGLWFSVAMCALAAGSILYETQQIQYQYSTNQYVPAALGLFSSLMLLFWYVLRIFMSRD</sequence>
<feature type="transmembrane region" description="Helical" evidence="5">
    <location>
        <begin position="93"/>
        <end position="112"/>
    </location>
</feature>
<evidence type="ECO:0000313" key="6">
    <source>
        <dbReference type="EMBL" id="RLZ12639.1"/>
    </source>
</evidence>
<protein>
    <submittedName>
        <fullName evidence="6">Permease</fullName>
    </submittedName>
</protein>
<dbReference type="AlphaFoldDB" id="A0A3L9MPY2"/>
<proteinExistence type="predicted"/>
<evidence type="ECO:0000256" key="4">
    <source>
        <dbReference type="ARBA" id="ARBA00023136"/>
    </source>
</evidence>
<keyword evidence="3 5" id="KW-1133">Transmembrane helix</keyword>
<feature type="transmembrane region" description="Helical" evidence="5">
    <location>
        <begin position="26"/>
        <end position="48"/>
    </location>
</feature>
<organism evidence="6 7">
    <name type="scientific">Faecalibacter macacae</name>
    <dbReference type="NCBI Taxonomy" id="1859289"/>
    <lineage>
        <taxon>Bacteria</taxon>
        <taxon>Pseudomonadati</taxon>
        <taxon>Bacteroidota</taxon>
        <taxon>Flavobacteriia</taxon>
        <taxon>Flavobacteriales</taxon>
        <taxon>Weeksellaceae</taxon>
        <taxon>Faecalibacter</taxon>
    </lineage>
</organism>
<evidence type="ECO:0000313" key="7">
    <source>
        <dbReference type="Proteomes" id="UP000275348"/>
    </source>
</evidence>
<dbReference type="RefSeq" id="WP_121933217.1">
    <property type="nucleotide sequence ID" value="NZ_RDOJ01000001.1"/>
</dbReference>
<dbReference type="Pfam" id="PF01027">
    <property type="entry name" value="Bax1-I"/>
    <property type="match status" value="1"/>
</dbReference>
<feature type="transmembrane region" description="Helical" evidence="5">
    <location>
        <begin position="205"/>
        <end position="224"/>
    </location>
</feature>
<name>A0A3L9MPY2_9FLAO</name>